<name>A0A2N5ST40_9BASI</name>
<feature type="compositionally biased region" description="Polar residues" evidence="1">
    <location>
        <begin position="245"/>
        <end position="273"/>
    </location>
</feature>
<accession>A0A2N5ST40</accession>
<feature type="compositionally biased region" description="Basic residues" evidence="1">
    <location>
        <begin position="331"/>
        <end position="341"/>
    </location>
</feature>
<proteinExistence type="predicted"/>
<feature type="compositionally biased region" description="Polar residues" evidence="1">
    <location>
        <begin position="215"/>
        <end position="224"/>
    </location>
</feature>
<dbReference type="AlphaFoldDB" id="A0A2N5ST40"/>
<feature type="compositionally biased region" description="Basic residues" evidence="1">
    <location>
        <begin position="465"/>
        <end position="493"/>
    </location>
</feature>
<feature type="compositionally biased region" description="Basic and acidic residues" evidence="1">
    <location>
        <begin position="76"/>
        <end position="85"/>
    </location>
</feature>
<reference evidence="2 3" key="1">
    <citation type="submission" date="2017-11" db="EMBL/GenBank/DDBJ databases">
        <title>De novo assembly and phasing of dikaryotic genomes from two isolates of Puccinia coronata f. sp. avenae, the causal agent of oat crown rust.</title>
        <authorList>
            <person name="Miller M.E."/>
            <person name="Zhang Y."/>
            <person name="Omidvar V."/>
            <person name="Sperschneider J."/>
            <person name="Schwessinger B."/>
            <person name="Raley C."/>
            <person name="Palmer J.M."/>
            <person name="Garnica D."/>
            <person name="Upadhyaya N."/>
            <person name="Rathjen J."/>
            <person name="Taylor J.M."/>
            <person name="Park R.F."/>
            <person name="Dodds P.N."/>
            <person name="Hirsch C.D."/>
            <person name="Kianian S.F."/>
            <person name="Figueroa M."/>
        </authorList>
    </citation>
    <scope>NUCLEOTIDE SEQUENCE [LARGE SCALE GENOMIC DNA]</scope>
    <source>
        <strain evidence="2">12SD80</strain>
    </source>
</reference>
<dbReference type="Proteomes" id="UP000235392">
    <property type="component" value="Unassembled WGS sequence"/>
</dbReference>
<feature type="compositionally biased region" description="Pro residues" evidence="1">
    <location>
        <begin position="359"/>
        <end position="374"/>
    </location>
</feature>
<feature type="compositionally biased region" description="Pro residues" evidence="1">
    <location>
        <begin position="406"/>
        <end position="423"/>
    </location>
</feature>
<feature type="compositionally biased region" description="Basic and acidic residues" evidence="1">
    <location>
        <begin position="168"/>
        <end position="182"/>
    </location>
</feature>
<feature type="compositionally biased region" description="Polar residues" evidence="1">
    <location>
        <begin position="435"/>
        <end position="463"/>
    </location>
</feature>
<evidence type="ECO:0000313" key="3">
    <source>
        <dbReference type="Proteomes" id="UP000235392"/>
    </source>
</evidence>
<organism evidence="2 3">
    <name type="scientific">Puccinia coronata f. sp. avenae</name>
    <dbReference type="NCBI Taxonomy" id="200324"/>
    <lineage>
        <taxon>Eukaryota</taxon>
        <taxon>Fungi</taxon>
        <taxon>Dikarya</taxon>
        <taxon>Basidiomycota</taxon>
        <taxon>Pucciniomycotina</taxon>
        <taxon>Pucciniomycetes</taxon>
        <taxon>Pucciniales</taxon>
        <taxon>Pucciniaceae</taxon>
        <taxon>Puccinia</taxon>
    </lineage>
</organism>
<evidence type="ECO:0000256" key="1">
    <source>
        <dbReference type="SAM" id="MobiDB-lite"/>
    </source>
</evidence>
<feature type="compositionally biased region" description="Basic and acidic residues" evidence="1">
    <location>
        <begin position="225"/>
        <end position="238"/>
    </location>
</feature>
<gene>
    <name evidence="2" type="ORF">PCASD_21374</name>
</gene>
<feature type="region of interest" description="Disordered" evidence="1">
    <location>
        <begin position="30"/>
        <end position="520"/>
    </location>
</feature>
<protein>
    <submittedName>
        <fullName evidence="2">Uncharacterized protein</fullName>
    </submittedName>
</protein>
<sequence length="520" mass="56952">MTDPYPVEVDEPAARTSVAPQIVAEAPVMRSSMQIKNLLNDDPVEPSESMSNMDASAWFGNDSQEPTPTEEPPPDPEPRTQEKPLLKLPSVERALLPPPGDYYHHPANLPRPLSQPLSQPSFQSLPRPLSRPPSRPSNHSQPMSSSLPPLPFHHRHHQNPSESGAEYAARHSDGMVVDERFADPPSAPGSPSGGGYKFLKDTSSSRGHPEPVSTPGRSSMSFQTRYERGLPTGHDRVQEQYPPSGATSQPSAHTHMSSSSHLQPHAAPSQSPRAHSHYSSQPHPPPTQGATPTAPPRHTGVRRTCPRHSTTRILPVPRGHHPAGRRDICARRRPRPGRHPRLVSSRRALRRPTSGGFRPCPPPPGRPMSPPPTTCTPSRTPRGRRRPSFLPSRALPRRQTLLLLLDPPPAPAPAPPPPPPSPAPSSFHHHVVHPGNSSFPSASSNKAPDHQQQQPLVYSSSTNPHHPHHHHHHVLPSHHHHPSHPGHPGHHASRPNDQQDLAPLATPRSASDSHHQHWDH</sequence>
<feature type="compositionally biased region" description="Basic and acidic residues" evidence="1">
    <location>
        <begin position="511"/>
        <end position="520"/>
    </location>
</feature>
<feature type="compositionally biased region" description="Low complexity" evidence="1">
    <location>
        <begin position="136"/>
        <end position="147"/>
    </location>
</feature>
<evidence type="ECO:0000313" key="2">
    <source>
        <dbReference type="EMBL" id="PLW16408.1"/>
    </source>
</evidence>
<feature type="compositionally biased region" description="Low complexity" evidence="1">
    <location>
        <begin position="110"/>
        <end position="128"/>
    </location>
</feature>
<comment type="caution">
    <text evidence="2">The sequence shown here is derived from an EMBL/GenBank/DDBJ whole genome shotgun (WGS) entry which is preliminary data.</text>
</comment>
<dbReference type="EMBL" id="PGCI01000772">
    <property type="protein sequence ID" value="PLW16408.1"/>
    <property type="molecule type" value="Genomic_DNA"/>
</dbReference>
<feature type="compositionally biased region" description="Basic residues" evidence="1">
    <location>
        <begin position="299"/>
        <end position="310"/>
    </location>
</feature>